<dbReference type="Gene3D" id="3.30.1780.10">
    <property type="entry name" value="ornithine cyclodeaminase, domain 1"/>
    <property type="match status" value="1"/>
</dbReference>
<dbReference type="Proteomes" id="UP000799437">
    <property type="component" value="Unassembled WGS sequence"/>
</dbReference>
<evidence type="ECO:0000313" key="3">
    <source>
        <dbReference type="EMBL" id="KAF2754723.1"/>
    </source>
</evidence>
<feature type="compositionally biased region" description="Low complexity" evidence="2">
    <location>
        <begin position="95"/>
        <end position="137"/>
    </location>
</feature>
<dbReference type="SUPFAM" id="SSF51735">
    <property type="entry name" value="NAD(P)-binding Rossmann-fold domains"/>
    <property type="match status" value="1"/>
</dbReference>
<dbReference type="FunFam" id="3.40.50.720:FF:000577">
    <property type="entry name" value="Proline utilization protein PrnX, putative"/>
    <property type="match status" value="1"/>
</dbReference>
<dbReference type="GeneID" id="54480207"/>
<dbReference type="AlphaFoldDB" id="A0A6A6VWX8"/>
<evidence type="ECO:0000313" key="4">
    <source>
        <dbReference type="Proteomes" id="UP000799437"/>
    </source>
</evidence>
<dbReference type="InterPro" id="IPR003462">
    <property type="entry name" value="ODC_Mu_crystall"/>
</dbReference>
<gene>
    <name evidence="3" type="ORF">EJ05DRAFT_131266</name>
</gene>
<dbReference type="RefSeq" id="XP_033597174.1">
    <property type="nucleotide sequence ID" value="XM_033739153.1"/>
</dbReference>
<proteinExistence type="inferred from homology"/>
<dbReference type="EMBL" id="ML996579">
    <property type="protein sequence ID" value="KAF2754723.1"/>
    <property type="molecule type" value="Genomic_DNA"/>
</dbReference>
<protein>
    <submittedName>
        <fullName evidence="3">NAD(P)-binding protein</fullName>
    </submittedName>
</protein>
<dbReference type="OrthoDB" id="41492at2759"/>
<reference evidence="3" key="1">
    <citation type="journal article" date="2020" name="Stud. Mycol.">
        <title>101 Dothideomycetes genomes: a test case for predicting lifestyles and emergence of pathogens.</title>
        <authorList>
            <person name="Haridas S."/>
            <person name="Albert R."/>
            <person name="Binder M."/>
            <person name="Bloem J."/>
            <person name="Labutti K."/>
            <person name="Salamov A."/>
            <person name="Andreopoulos B."/>
            <person name="Baker S."/>
            <person name="Barry K."/>
            <person name="Bills G."/>
            <person name="Bluhm B."/>
            <person name="Cannon C."/>
            <person name="Castanera R."/>
            <person name="Culley D."/>
            <person name="Daum C."/>
            <person name="Ezra D."/>
            <person name="Gonzalez J."/>
            <person name="Henrissat B."/>
            <person name="Kuo A."/>
            <person name="Liang C."/>
            <person name="Lipzen A."/>
            <person name="Lutzoni F."/>
            <person name="Magnuson J."/>
            <person name="Mondo S."/>
            <person name="Nolan M."/>
            <person name="Ohm R."/>
            <person name="Pangilinan J."/>
            <person name="Park H.-J."/>
            <person name="Ramirez L."/>
            <person name="Alfaro M."/>
            <person name="Sun H."/>
            <person name="Tritt A."/>
            <person name="Yoshinaga Y."/>
            <person name="Zwiers L.-H."/>
            <person name="Turgeon B."/>
            <person name="Goodwin S."/>
            <person name="Spatafora J."/>
            <person name="Crous P."/>
            <person name="Grigoriev I."/>
        </authorList>
    </citation>
    <scope>NUCLEOTIDE SEQUENCE</scope>
    <source>
        <strain evidence="3">CBS 121739</strain>
    </source>
</reference>
<keyword evidence="4" id="KW-1185">Reference proteome</keyword>
<feature type="region of interest" description="Disordered" evidence="2">
    <location>
        <begin position="92"/>
        <end position="143"/>
    </location>
</feature>
<evidence type="ECO:0000256" key="1">
    <source>
        <dbReference type="ARBA" id="ARBA00008903"/>
    </source>
</evidence>
<name>A0A6A6VWX8_9PEZI</name>
<dbReference type="GO" id="GO:0005737">
    <property type="term" value="C:cytoplasm"/>
    <property type="evidence" value="ECO:0007669"/>
    <property type="project" value="TreeGrafter"/>
</dbReference>
<accession>A0A6A6VWX8</accession>
<sequence length="479" mass="52695">MPLTVLTDDDVRKVLISLTREDVQELQQSLADALHYYSTTTDEESNGCCASMQPMRTVLSRKNGFTTLFMPASSNDNLGVKIVSLEETAQCAPKSDSSPSLSSLSITDRSSTTSIQTSNSSSSFTPPTSISSTQSTTPRGSLTLMDRAGFPRALLNAEELTAFRTALASTMLFKKRHNVHDITVFGAGKQAYWHIRLALLLRGPDIHHVNIINRSFERAHALIERLYRPGHEPASFPEITSHNQQDTPLAHPKFSILTPTHTEYSRLLKTYVRGASVIFCTTPSTTPLFPPGYLTHAEGRKRGRYIAAVGSYKPHMIELHPDILKQAVEPEHHHRHFHKHAKSGGAVIVDSVEACLKEAGEVIQAGLGGHEVVEIGELVMLKRDAVARRREASQGSKHGSTSSLDSGGVELKSQHIRFKDVNEEPTGEMDETEKGLKEWLDRGNVVYKSVGLGLMDVVVGSELVRLADDRGIGTRVENF</sequence>
<organism evidence="3 4">
    <name type="scientific">Pseudovirgaria hyperparasitica</name>
    <dbReference type="NCBI Taxonomy" id="470096"/>
    <lineage>
        <taxon>Eukaryota</taxon>
        <taxon>Fungi</taxon>
        <taxon>Dikarya</taxon>
        <taxon>Ascomycota</taxon>
        <taxon>Pezizomycotina</taxon>
        <taxon>Dothideomycetes</taxon>
        <taxon>Dothideomycetes incertae sedis</taxon>
        <taxon>Acrospermales</taxon>
        <taxon>Acrospermaceae</taxon>
        <taxon>Pseudovirgaria</taxon>
    </lineage>
</organism>
<dbReference type="InterPro" id="IPR023401">
    <property type="entry name" value="ODC_N"/>
</dbReference>
<dbReference type="PANTHER" id="PTHR13812:SF19">
    <property type="entry name" value="KETIMINE REDUCTASE MU-CRYSTALLIN"/>
    <property type="match status" value="1"/>
</dbReference>
<comment type="similarity">
    <text evidence="1">Belongs to the ornithine cyclodeaminase/mu-crystallin family.</text>
</comment>
<evidence type="ECO:0000256" key="2">
    <source>
        <dbReference type="SAM" id="MobiDB-lite"/>
    </source>
</evidence>
<dbReference type="InterPro" id="IPR036291">
    <property type="entry name" value="NAD(P)-bd_dom_sf"/>
</dbReference>
<dbReference type="PANTHER" id="PTHR13812">
    <property type="entry name" value="KETIMINE REDUCTASE MU-CRYSTALLIN"/>
    <property type="match status" value="1"/>
</dbReference>
<dbReference type="Gene3D" id="3.40.50.720">
    <property type="entry name" value="NAD(P)-binding Rossmann-like Domain"/>
    <property type="match status" value="1"/>
</dbReference>